<proteinExistence type="inferred from homology"/>
<keyword evidence="6" id="KW-0614">Plasmid</keyword>
<comment type="subunit">
    <text evidence="5">Homodimer; the beta-strands of each monomer intercalate to form a hydrophobic core, while the alpha-helices form wings that extend away from the core.</text>
</comment>
<dbReference type="GO" id="GO:0045948">
    <property type="term" value="P:positive regulation of translational initiation"/>
    <property type="evidence" value="ECO:0007669"/>
    <property type="project" value="UniProtKB-UniRule"/>
</dbReference>
<dbReference type="AlphaFoldDB" id="A0A4P7YE33"/>
<comment type="subcellular location">
    <subcellularLocation>
        <location evidence="5">Cytoplasm</location>
    </subcellularLocation>
</comment>
<accession>A0A4P7YE33</accession>
<protein>
    <recommendedName>
        <fullName evidence="5">Translational regulator CsrA</fullName>
    </recommendedName>
    <alternativeName>
        <fullName evidence="5">Carbon storage regulator</fullName>
    </alternativeName>
</protein>
<evidence type="ECO:0000256" key="5">
    <source>
        <dbReference type="HAMAP-Rule" id="MF_00167"/>
    </source>
</evidence>
<evidence type="ECO:0000256" key="4">
    <source>
        <dbReference type="ARBA" id="ARBA00023159"/>
    </source>
</evidence>
<dbReference type="Pfam" id="PF02599">
    <property type="entry name" value="CsrA"/>
    <property type="match status" value="1"/>
</dbReference>
<dbReference type="GO" id="GO:0006402">
    <property type="term" value="P:mRNA catabolic process"/>
    <property type="evidence" value="ECO:0007669"/>
    <property type="project" value="InterPro"/>
</dbReference>
<keyword evidence="3 5" id="KW-0694">RNA-binding</keyword>
<dbReference type="GO" id="GO:0006109">
    <property type="term" value="P:regulation of carbohydrate metabolic process"/>
    <property type="evidence" value="ECO:0007669"/>
    <property type="project" value="UniProtKB-UniRule"/>
</dbReference>
<dbReference type="Proteomes" id="UP000298274">
    <property type="component" value="Plasmid unnamed"/>
</dbReference>
<keyword evidence="4 5" id="KW-0010">Activator</keyword>
<comment type="similarity">
    <text evidence="5">Belongs to the CsrA/RsmA family.</text>
</comment>
<geneLocation type="plasmid" evidence="6">
    <name>unnamed</name>
</geneLocation>
<dbReference type="InterPro" id="IPR003751">
    <property type="entry name" value="CsrA"/>
</dbReference>
<dbReference type="SUPFAM" id="SSF117130">
    <property type="entry name" value="CsrA-like"/>
    <property type="match status" value="1"/>
</dbReference>
<dbReference type="EMBL" id="CP039632">
    <property type="protein sequence ID" value="QCG68878.1"/>
    <property type="molecule type" value="Genomic_DNA"/>
</dbReference>
<dbReference type="HAMAP" id="MF_00167">
    <property type="entry name" value="CsrA"/>
    <property type="match status" value="1"/>
</dbReference>
<sequence>MLHIERKVGESIRLGDDIQVIVTKAANGTVRLAFEAPKEVKIYREEIYQRIQNEKTP</sequence>
<keyword evidence="5" id="KW-0678">Repressor</keyword>
<dbReference type="PANTHER" id="PTHR34984:SF1">
    <property type="entry name" value="CARBON STORAGE REGULATOR"/>
    <property type="match status" value="1"/>
</dbReference>
<evidence type="ECO:0000256" key="2">
    <source>
        <dbReference type="ARBA" id="ARBA00022845"/>
    </source>
</evidence>
<dbReference type="GO" id="GO:0045947">
    <property type="term" value="P:negative regulation of translational initiation"/>
    <property type="evidence" value="ECO:0007669"/>
    <property type="project" value="UniProtKB-UniRule"/>
</dbReference>
<dbReference type="GO" id="GO:0005829">
    <property type="term" value="C:cytosol"/>
    <property type="evidence" value="ECO:0007669"/>
    <property type="project" value="TreeGrafter"/>
</dbReference>
<dbReference type="RefSeq" id="WP_043859963.1">
    <property type="nucleotide sequence ID" value="NZ_CP039632.3"/>
</dbReference>
<dbReference type="InterPro" id="IPR036107">
    <property type="entry name" value="CsrA_sf"/>
</dbReference>
<dbReference type="NCBIfam" id="NF002469">
    <property type="entry name" value="PRK01712.1"/>
    <property type="match status" value="1"/>
</dbReference>
<evidence type="ECO:0000256" key="3">
    <source>
        <dbReference type="ARBA" id="ARBA00022884"/>
    </source>
</evidence>
<gene>
    <name evidence="5 6" type="primary">csrA</name>
    <name evidence="6" type="ORF">E4167_33900</name>
</gene>
<comment type="function">
    <text evidence="5">A key translational regulator that binds mRNA to regulate translation initiation and/or mRNA stability. Mediates global changes in gene expression, shifting from rapid growth to stress survival by linking envelope stress, the stringent response and the catabolite repression systems. Usually binds in the 5'-UTR; binding at or near the Shine-Dalgarno sequence prevents ribosome-binding, repressing translation, binding elsewhere in the 5'-UTR can activate translation and/or stabilize the mRNA. Its function is antagonized by small RNA(s).</text>
</comment>
<dbReference type="NCBIfam" id="TIGR00202">
    <property type="entry name" value="csrA"/>
    <property type="match status" value="1"/>
</dbReference>
<name>A0A4P7YE33_PSEVE</name>
<dbReference type="Gene3D" id="2.60.40.4380">
    <property type="entry name" value="Translational regulator CsrA"/>
    <property type="match status" value="1"/>
</dbReference>
<organism evidence="6 7">
    <name type="scientific">Pseudomonas veronii</name>
    <dbReference type="NCBI Taxonomy" id="76761"/>
    <lineage>
        <taxon>Bacteria</taxon>
        <taxon>Pseudomonadati</taxon>
        <taxon>Pseudomonadota</taxon>
        <taxon>Gammaproteobacteria</taxon>
        <taxon>Pseudomonadales</taxon>
        <taxon>Pseudomonadaceae</taxon>
        <taxon>Pseudomonas</taxon>
    </lineage>
</organism>
<evidence type="ECO:0000256" key="1">
    <source>
        <dbReference type="ARBA" id="ARBA00022490"/>
    </source>
</evidence>
<evidence type="ECO:0000313" key="7">
    <source>
        <dbReference type="Proteomes" id="UP000298274"/>
    </source>
</evidence>
<evidence type="ECO:0000313" key="6">
    <source>
        <dbReference type="EMBL" id="QCG68878.1"/>
    </source>
</evidence>
<dbReference type="GO" id="GO:0048027">
    <property type="term" value="F:mRNA 5'-UTR binding"/>
    <property type="evidence" value="ECO:0007669"/>
    <property type="project" value="UniProtKB-UniRule"/>
</dbReference>
<keyword evidence="1 5" id="KW-0963">Cytoplasm</keyword>
<dbReference type="PANTHER" id="PTHR34984">
    <property type="entry name" value="CARBON STORAGE REGULATOR"/>
    <property type="match status" value="1"/>
</dbReference>
<reference evidence="7" key="1">
    <citation type="submission" date="2019-04" db="EMBL/GenBank/DDBJ databases">
        <title>Complete genome sequence of Pseudomonas veronii strain PVy, a versatile degrader capable of using multiple contaminants as sole carbon sources.</title>
        <authorList>
            <person name="Lopez-Echartea E."/>
            <person name="Ridl J."/>
            <person name="Pajer P."/>
            <person name="Strejcek M."/>
            <person name="Suman J."/>
            <person name="Uhlik O."/>
        </authorList>
    </citation>
    <scope>NUCLEOTIDE SEQUENCE [LARGE SCALE GENOMIC DNA]</scope>
    <source>
        <strain evidence="7">Pvy</strain>
        <plasmid evidence="7">unnamed</plasmid>
    </source>
</reference>
<keyword evidence="2 5" id="KW-0810">Translation regulation</keyword>